<evidence type="ECO:0000313" key="1">
    <source>
        <dbReference type="EMBL" id="EMS79446.1"/>
    </source>
</evidence>
<dbReference type="EMBL" id="APJX01000005">
    <property type="protein sequence ID" value="EMS79446.1"/>
    <property type="molecule type" value="Genomic_DNA"/>
</dbReference>
<dbReference type="RefSeq" id="WP_006966594.1">
    <property type="nucleotide sequence ID" value="NZ_APJX01000005.1"/>
</dbReference>
<sequence>MRKQRIEYDSSVDALVAIAKHLSSYESQYKMTSEEFFNSFIKGQLEDSEDYIEWANNYKHYVMIRRDIEDQLHNVA</sequence>
<gene>
    <name evidence="1" type="ORF">Dpo_5c03730</name>
</gene>
<keyword evidence="2" id="KW-1185">Reference proteome</keyword>
<dbReference type="OrthoDB" id="5520439at2"/>
<evidence type="ECO:0000313" key="2">
    <source>
        <dbReference type="Proteomes" id="UP000014216"/>
    </source>
</evidence>
<protein>
    <submittedName>
        <fullName evidence="1">Uncharacterized protein</fullName>
    </submittedName>
</protein>
<dbReference type="NCBIfam" id="NF045776">
    <property type="entry name" value="TumA"/>
    <property type="match status" value="1"/>
</dbReference>
<dbReference type="AlphaFoldDB" id="S0G5G5"/>
<reference evidence="1 2" key="1">
    <citation type="journal article" date="2013" name="Genome Announc.">
        <title>Draft Genome Sequence of Desulfotignum phosphitoxidans DSM 13687 Strain FiPS-3.</title>
        <authorList>
            <person name="Poehlein A."/>
            <person name="Daniel R."/>
            <person name="Simeonova D.D."/>
        </authorList>
    </citation>
    <scope>NUCLEOTIDE SEQUENCE [LARGE SCALE GENOMIC DNA]</scope>
    <source>
        <strain evidence="1 2">DSM 13687</strain>
    </source>
</reference>
<dbReference type="InterPro" id="IPR054794">
    <property type="entry name" value="TumA"/>
</dbReference>
<comment type="caution">
    <text evidence="1">The sequence shown here is derived from an EMBL/GenBank/DDBJ whole genome shotgun (WGS) entry which is preliminary data.</text>
</comment>
<organism evidence="1 2">
    <name type="scientific">Desulfotignum phosphitoxidans DSM 13687</name>
    <dbReference type="NCBI Taxonomy" id="1286635"/>
    <lineage>
        <taxon>Bacteria</taxon>
        <taxon>Pseudomonadati</taxon>
        <taxon>Thermodesulfobacteriota</taxon>
        <taxon>Desulfobacteria</taxon>
        <taxon>Desulfobacterales</taxon>
        <taxon>Desulfobacteraceae</taxon>
        <taxon>Desulfotignum</taxon>
    </lineage>
</organism>
<dbReference type="Proteomes" id="UP000014216">
    <property type="component" value="Unassembled WGS sequence"/>
</dbReference>
<proteinExistence type="predicted"/>
<name>S0G5G5_9BACT</name>
<accession>S0G5G5</accession>